<gene>
    <name evidence="1" type="ORF">L596_013960</name>
</gene>
<protein>
    <submittedName>
        <fullName evidence="1">Uncharacterized protein</fullName>
    </submittedName>
</protein>
<dbReference type="AlphaFoldDB" id="A0A4U5NBE3"/>
<dbReference type="EMBL" id="AZBU02000004">
    <property type="protein sequence ID" value="TKR79793.1"/>
    <property type="molecule type" value="Genomic_DNA"/>
</dbReference>
<reference evidence="1 2" key="2">
    <citation type="journal article" date="2019" name="G3 (Bethesda)">
        <title>Hybrid Assembly of the Genome of the Entomopathogenic Nematode Steinernema carpocapsae Identifies the X-Chromosome.</title>
        <authorList>
            <person name="Serra L."/>
            <person name="Macchietto M."/>
            <person name="Macias-Munoz A."/>
            <person name="McGill C.J."/>
            <person name="Rodriguez I.M."/>
            <person name="Rodriguez B."/>
            <person name="Murad R."/>
            <person name="Mortazavi A."/>
        </authorList>
    </citation>
    <scope>NUCLEOTIDE SEQUENCE [LARGE SCALE GENOMIC DNA]</scope>
    <source>
        <strain evidence="1 2">ALL</strain>
    </source>
</reference>
<sequence>MAISSAVDDKRTSMLIRTRITINKSVCPFLLYHCSQLHRGETKRTFSLILRNERLSDDSGSKACLASTSMSEQRVESSYF</sequence>
<accession>A0A4U5NBE3</accession>
<keyword evidence="2" id="KW-1185">Reference proteome</keyword>
<dbReference type="Proteomes" id="UP000298663">
    <property type="component" value="Unassembled WGS sequence"/>
</dbReference>
<proteinExistence type="predicted"/>
<evidence type="ECO:0000313" key="2">
    <source>
        <dbReference type="Proteomes" id="UP000298663"/>
    </source>
</evidence>
<comment type="caution">
    <text evidence="1">The sequence shown here is derived from an EMBL/GenBank/DDBJ whole genome shotgun (WGS) entry which is preliminary data.</text>
</comment>
<name>A0A4U5NBE3_STECR</name>
<evidence type="ECO:0000313" key="1">
    <source>
        <dbReference type="EMBL" id="TKR79793.1"/>
    </source>
</evidence>
<reference evidence="1 2" key="1">
    <citation type="journal article" date="2015" name="Genome Biol.">
        <title>Comparative genomics of Steinernema reveals deeply conserved gene regulatory networks.</title>
        <authorList>
            <person name="Dillman A.R."/>
            <person name="Macchietto M."/>
            <person name="Porter C.F."/>
            <person name="Rogers A."/>
            <person name="Williams B."/>
            <person name="Antoshechkin I."/>
            <person name="Lee M.M."/>
            <person name="Goodwin Z."/>
            <person name="Lu X."/>
            <person name="Lewis E.E."/>
            <person name="Goodrich-Blair H."/>
            <person name="Stock S.P."/>
            <person name="Adams B.J."/>
            <person name="Sternberg P.W."/>
            <person name="Mortazavi A."/>
        </authorList>
    </citation>
    <scope>NUCLEOTIDE SEQUENCE [LARGE SCALE GENOMIC DNA]</scope>
    <source>
        <strain evidence="1 2">ALL</strain>
    </source>
</reference>
<organism evidence="1 2">
    <name type="scientific">Steinernema carpocapsae</name>
    <name type="common">Entomopathogenic nematode</name>
    <dbReference type="NCBI Taxonomy" id="34508"/>
    <lineage>
        <taxon>Eukaryota</taxon>
        <taxon>Metazoa</taxon>
        <taxon>Ecdysozoa</taxon>
        <taxon>Nematoda</taxon>
        <taxon>Chromadorea</taxon>
        <taxon>Rhabditida</taxon>
        <taxon>Tylenchina</taxon>
        <taxon>Panagrolaimomorpha</taxon>
        <taxon>Strongyloidoidea</taxon>
        <taxon>Steinernematidae</taxon>
        <taxon>Steinernema</taxon>
    </lineage>
</organism>